<proteinExistence type="inferred from homology"/>
<comment type="cofactor">
    <cofactor evidence="7">
        <name>Zn(2+)</name>
        <dbReference type="ChEBI" id="CHEBI:29105"/>
    </cofactor>
    <cofactor evidence="7">
        <name>Fe(3+)</name>
        <dbReference type="ChEBI" id="CHEBI:29034"/>
    </cofactor>
    <text evidence="7">Binds 1 zinc or iron ion per subunit.</text>
</comment>
<feature type="binding site" evidence="7">
    <location>
        <position position="187"/>
    </location>
    <ligand>
        <name>4-imidazolone-5-propanoate</name>
        <dbReference type="ChEBI" id="CHEBI:77893"/>
    </ligand>
</feature>
<dbReference type="CDD" id="cd01296">
    <property type="entry name" value="Imidazolone-5PH"/>
    <property type="match status" value="1"/>
</dbReference>
<keyword evidence="7" id="KW-0963">Cytoplasm</keyword>
<dbReference type="RefSeq" id="WP_379994645.1">
    <property type="nucleotide sequence ID" value="NZ_JBHSGN010000054.1"/>
</dbReference>
<keyword evidence="5 7" id="KW-0862">Zinc</keyword>
<dbReference type="PANTHER" id="PTHR42752">
    <property type="entry name" value="IMIDAZOLONEPROPIONASE"/>
    <property type="match status" value="1"/>
</dbReference>
<dbReference type="GO" id="GO:0050480">
    <property type="term" value="F:imidazolonepropionase activity"/>
    <property type="evidence" value="ECO:0007669"/>
    <property type="project" value="UniProtKB-EC"/>
</dbReference>
<keyword evidence="6 7" id="KW-0408">Iron</keyword>
<dbReference type="InterPro" id="IPR032466">
    <property type="entry name" value="Metal_Hydrolase"/>
</dbReference>
<keyword evidence="3 7" id="KW-0378">Hydrolase</keyword>
<evidence type="ECO:0000313" key="9">
    <source>
        <dbReference type="EMBL" id="MFC4673393.1"/>
    </source>
</evidence>
<dbReference type="InterPro" id="IPR011059">
    <property type="entry name" value="Metal-dep_hydrolase_composite"/>
</dbReference>
<evidence type="ECO:0000256" key="4">
    <source>
        <dbReference type="ARBA" id="ARBA00022808"/>
    </source>
</evidence>
<evidence type="ECO:0000256" key="6">
    <source>
        <dbReference type="ARBA" id="ARBA00023004"/>
    </source>
</evidence>
<feature type="binding site" evidence="7">
    <location>
        <position position="331"/>
    </location>
    <ligand>
        <name>4-imidazolone-5-propanoate</name>
        <dbReference type="ChEBI" id="CHEBI:77893"/>
    </ligand>
</feature>
<feature type="binding site" evidence="7">
    <location>
        <position position="91"/>
    </location>
    <ligand>
        <name>4-imidazolone-5-propanoate</name>
        <dbReference type="ChEBI" id="CHEBI:77893"/>
    </ligand>
</feature>
<protein>
    <recommendedName>
        <fullName evidence="1 7">Imidazolonepropionase</fullName>
        <ecNumber evidence="1 7">3.5.2.7</ecNumber>
    </recommendedName>
    <alternativeName>
        <fullName evidence="7">Imidazolone-5-propionate hydrolase</fullName>
    </alternativeName>
</protein>
<evidence type="ECO:0000256" key="5">
    <source>
        <dbReference type="ARBA" id="ARBA00022833"/>
    </source>
</evidence>
<keyword evidence="4 7" id="KW-0369">Histidine metabolism</keyword>
<dbReference type="Proteomes" id="UP001596023">
    <property type="component" value="Unassembled WGS sequence"/>
</dbReference>
<feature type="binding site" evidence="7">
    <location>
        <position position="154"/>
    </location>
    <ligand>
        <name>N-formimidoyl-L-glutamate</name>
        <dbReference type="ChEBI" id="CHEBI:58928"/>
    </ligand>
</feature>
<dbReference type="HAMAP" id="MF_00372">
    <property type="entry name" value="HutI"/>
    <property type="match status" value="1"/>
</dbReference>
<dbReference type="EC" id="3.5.2.7" evidence="1 7"/>
<comment type="subcellular location">
    <subcellularLocation>
        <location evidence="7">Cytoplasm</location>
    </subcellularLocation>
</comment>
<dbReference type="Gene3D" id="3.20.20.140">
    <property type="entry name" value="Metal-dependent hydrolases"/>
    <property type="match status" value="1"/>
</dbReference>
<reference evidence="10" key="1">
    <citation type="journal article" date="2019" name="Int. J. Syst. Evol. Microbiol.">
        <title>The Global Catalogue of Microorganisms (GCM) 10K type strain sequencing project: providing services to taxonomists for standard genome sequencing and annotation.</title>
        <authorList>
            <consortium name="The Broad Institute Genomics Platform"/>
            <consortium name="The Broad Institute Genome Sequencing Center for Infectious Disease"/>
            <person name="Wu L."/>
            <person name="Ma J."/>
        </authorList>
    </citation>
    <scope>NUCLEOTIDE SEQUENCE [LARGE SCALE GENOMIC DNA]</scope>
    <source>
        <strain evidence="10">CCUG 66188</strain>
    </source>
</reference>
<evidence type="ECO:0000313" key="10">
    <source>
        <dbReference type="Proteomes" id="UP001596023"/>
    </source>
</evidence>
<feature type="binding site" evidence="7">
    <location>
        <position position="330"/>
    </location>
    <ligand>
        <name>N-formimidoyl-L-glutamate</name>
        <dbReference type="ChEBI" id="CHEBI:58928"/>
    </ligand>
</feature>
<dbReference type="InterPro" id="IPR006680">
    <property type="entry name" value="Amidohydro-rel"/>
</dbReference>
<feature type="domain" description="Amidohydrolase-related" evidence="8">
    <location>
        <begin position="74"/>
        <end position="413"/>
    </location>
</feature>
<comment type="caution">
    <text evidence="9">The sequence shown here is derived from an EMBL/GenBank/DDBJ whole genome shotgun (WGS) entry which is preliminary data.</text>
</comment>
<evidence type="ECO:0000256" key="2">
    <source>
        <dbReference type="ARBA" id="ARBA00022723"/>
    </source>
</evidence>
<accession>A0ABV9KTW5</accession>
<feature type="binding site" evidence="7">
    <location>
        <position position="328"/>
    </location>
    <ligand>
        <name>N-formimidoyl-L-glutamate</name>
        <dbReference type="ChEBI" id="CHEBI:58928"/>
    </ligand>
</feature>
<dbReference type="Gene3D" id="2.30.40.10">
    <property type="entry name" value="Urease, subunit C, domain 1"/>
    <property type="match status" value="1"/>
</dbReference>
<dbReference type="PANTHER" id="PTHR42752:SF1">
    <property type="entry name" value="IMIDAZOLONEPROPIONASE-RELATED"/>
    <property type="match status" value="1"/>
</dbReference>
<evidence type="ECO:0000256" key="3">
    <source>
        <dbReference type="ARBA" id="ARBA00022801"/>
    </source>
</evidence>
<feature type="binding site" evidence="7">
    <location>
        <position position="252"/>
    </location>
    <ligand>
        <name>Zn(2+)</name>
        <dbReference type="ChEBI" id="CHEBI:29105"/>
    </ligand>
</feature>
<feature type="binding site" evidence="7">
    <location>
        <position position="82"/>
    </location>
    <ligand>
        <name>Zn(2+)</name>
        <dbReference type="ChEBI" id="CHEBI:29105"/>
    </ligand>
</feature>
<evidence type="ECO:0000256" key="1">
    <source>
        <dbReference type="ARBA" id="ARBA00012864"/>
    </source>
</evidence>
<name>A0ABV9KTW5_9BACT</name>
<keyword evidence="2 7" id="KW-0479">Metal-binding</keyword>
<feature type="binding site" evidence="7">
    <location>
        <position position="326"/>
    </location>
    <ligand>
        <name>Zn(2+)</name>
        <dbReference type="ChEBI" id="CHEBI:29105"/>
    </ligand>
</feature>
<comment type="catalytic activity">
    <reaction evidence="7">
        <text>4-imidazolone-5-propanoate + H2O = N-formimidoyl-L-glutamate</text>
        <dbReference type="Rhea" id="RHEA:23660"/>
        <dbReference type="ChEBI" id="CHEBI:15377"/>
        <dbReference type="ChEBI" id="CHEBI:58928"/>
        <dbReference type="ChEBI" id="CHEBI:77893"/>
        <dbReference type="EC" id="3.5.2.7"/>
    </reaction>
</comment>
<evidence type="ECO:0000259" key="8">
    <source>
        <dbReference type="Pfam" id="PF01979"/>
    </source>
</evidence>
<feature type="binding site" evidence="7">
    <location>
        <position position="84"/>
    </location>
    <ligand>
        <name>Zn(2+)</name>
        <dbReference type="ChEBI" id="CHEBI:29105"/>
    </ligand>
</feature>
<comment type="similarity">
    <text evidence="7">Belongs to the metallo-dependent hydrolases superfamily. HutI family.</text>
</comment>
<keyword evidence="10" id="KW-1185">Reference proteome</keyword>
<feature type="binding site" evidence="7">
    <location>
        <position position="252"/>
    </location>
    <ligand>
        <name>Fe(3+)</name>
        <dbReference type="ChEBI" id="CHEBI:29034"/>
    </ligand>
</feature>
<sequence length="424" mass="46295">MKHGNIIIKNAAQLVTCSGFSAKKGREMSNLSVIENGTVIVSGGIITYVGKDANCPPLSDFPNHEIIDATGKAVLPGFVDSHTHFIFGGYREEEFSWRMRGDSYMSIMERGGGIHNTMTATRNASFDELKNSGRKRLNSMLAMGVTTVEGKSGYGMDKATELKQLEVMKSLNEEHAVDIVSTFMGAHATPTEYKGRENDFLDYMIEKVMPEVKEKKLAECCDIFCEKNVFDIEQSRRYLTAARDLGFKLKIHADEIVTLGGAELGAELKALSADHLLQASDKGIGDLAESGVVATLLPCTAFSLKEHYARGRYMIDSGCAVALATDLNPGSSFTNSIPLLFALACIYMQLSPEEALTALTINGAAAVGKADKIGSIDIGKQGDLVILEYPSYKFLPYHIGMNIVEKVIKKGQLISRFQVSRFQN</sequence>
<comment type="pathway">
    <text evidence="7">Amino-acid degradation; L-histidine degradation into L-glutamate; N-formimidoyl-L-glutamate from L-histidine: step 3/3.</text>
</comment>
<feature type="binding site" evidence="7">
    <location>
        <position position="154"/>
    </location>
    <ligand>
        <name>4-imidazolone-5-propanoate</name>
        <dbReference type="ChEBI" id="CHEBI:77893"/>
    </ligand>
</feature>
<feature type="binding site" evidence="7">
    <location>
        <position position="255"/>
    </location>
    <ligand>
        <name>4-imidazolone-5-propanoate</name>
        <dbReference type="ChEBI" id="CHEBI:77893"/>
    </ligand>
</feature>
<dbReference type="InterPro" id="IPR005920">
    <property type="entry name" value="HutI"/>
</dbReference>
<evidence type="ECO:0000256" key="7">
    <source>
        <dbReference type="HAMAP-Rule" id="MF_00372"/>
    </source>
</evidence>
<feature type="binding site" evidence="7">
    <location>
        <position position="82"/>
    </location>
    <ligand>
        <name>Fe(3+)</name>
        <dbReference type="ChEBI" id="CHEBI:29034"/>
    </ligand>
</feature>
<dbReference type="SUPFAM" id="SSF51556">
    <property type="entry name" value="Metallo-dependent hydrolases"/>
    <property type="match status" value="1"/>
</dbReference>
<feature type="binding site" evidence="7">
    <location>
        <position position="84"/>
    </location>
    <ligand>
        <name>Fe(3+)</name>
        <dbReference type="ChEBI" id="CHEBI:29034"/>
    </ligand>
</feature>
<gene>
    <name evidence="7 9" type="primary">hutI</name>
    <name evidence="9" type="ORF">ACFO6W_06800</name>
</gene>
<feature type="binding site" evidence="7">
    <location>
        <position position="326"/>
    </location>
    <ligand>
        <name>Fe(3+)</name>
        <dbReference type="ChEBI" id="CHEBI:29034"/>
    </ligand>
</feature>
<dbReference type="Pfam" id="PF01979">
    <property type="entry name" value="Amidohydro_1"/>
    <property type="match status" value="1"/>
</dbReference>
<dbReference type="EMBL" id="JBHSGN010000054">
    <property type="protein sequence ID" value="MFC4673393.1"/>
    <property type="molecule type" value="Genomic_DNA"/>
</dbReference>
<dbReference type="SUPFAM" id="SSF51338">
    <property type="entry name" value="Composite domain of metallo-dependent hydrolases"/>
    <property type="match status" value="1"/>
</dbReference>
<organism evidence="9 10">
    <name type="scientific">Dysgonomonas termitidis</name>
    <dbReference type="NCBI Taxonomy" id="1516126"/>
    <lineage>
        <taxon>Bacteria</taxon>
        <taxon>Pseudomonadati</taxon>
        <taxon>Bacteroidota</taxon>
        <taxon>Bacteroidia</taxon>
        <taxon>Bacteroidales</taxon>
        <taxon>Dysgonomonadaceae</taxon>
        <taxon>Dysgonomonas</taxon>
    </lineage>
</organism>
<comment type="function">
    <text evidence="7">Catalyzes the hydrolytic cleavage of the carbon-nitrogen bond in imidazolone-5-propanoate to yield N-formimidoyl-L-glutamate. It is the third step in the universal histidine degradation pathway.</text>
</comment>
<dbReference type="NCBIfam" id="TIGR01224">
    <property type="entry name" value="hutI"/>
    <property type="match status" value="1"/>
</dbReference>